<proteinExistence type="predicted"/>
<dbReference type="InterPro" id="IPR027417">
    <property type="entry name" value="P-loop_NTPase"/>
</dbReference>
<evidence type="ECO:0000313" key="2">
    <source>
        <dbReference type="EMBL" id="EGD72821.1"/>
    </source>
</evidence>
<gene>
    <name evidence="2" type="ORF">PTSG_12190</name>
</gene>
<dbReference type="Gene3D" id="3.40.50.300">
    <property type="entry name" value="P-loop containing nucleotide triphosphate hydrolases"/>
    <property type="match status" value="1"/>
</dbReference>
<dbReference type="SUPFAM" id="SSF52540">
    <property type="entry name" value="P-loop containing nucleoside triphosphate hydrolases"/>
    <property type="match status" value="1"/>
</dbReference>
<feature type="transmembrane region" description="Helical" evidence="1">
    <location>
        <begin position="67"/>
        <end position="90"/>
    </location>
</feature>
<sequence length="413" mass="48186">MSPPPSSSVANAAAAASFVKSDDDLFTFTPKHMDSTLKLNFMGGVLLWNWIRFLWRFRSIITWRVYWRRILAVTFASIVSTAFAIIEWILNGAKIRNAAINKRPVFVLGHPRSGTTLLHNLLSENTTDFFCPTTFIVGLHKSFIWRYNLRHKHGQHLTKTRPMDDVALNIDTPQEDEFAYLRSTAGVSMYASFIFMSHSEELKKYIRLKDVDQRERDEHKSAIMDFVRRLSVMAKGRRLLLKSPSHTGKVKLLLELFPDAQFVYIHRNPYRVYRSTINLFDKLLWYNFLSMPTNAQMNEFVFAMYEELFAGYMEDRKLIPKHNLVEISYDELQADKIGTIRKVYEQLGWPDFETVALPKLKEHLNEIRDFQKNVFEPLTSAQRDAINRRWGAAFEAFGYDMETGNSDVHLTHH</sequence>
<feature type="transmembrane region" description="Helical" evidence="1">
    <location>
        <begin position="37"/>
        <end position="55"/>
    </location>
</feature>
<reference evidence="2" key="1">
    <citation type="submission" date="2009-08" db="EMBL/GenBank/DDBJ databases">
        <title>Annotation of Salpingoeca rosetta.</title>
        <authorList>
            <consortium name="The Broad Institute Genome Sequencing Platform"/>
            <person name="Russ C."/>
            <person name="Cuomo C."/>
            <person name="Burger G."/>
            <person name="Gray M.W."/>
            <person name="Holland P.W.H."/>
            <person name="King N."/>
            <person name="Lang F.B.F."/>
            <person name="Roger A.J."/>
            <person name="Ruiz-Trillo I."/>
            <person name="Young S.K."/>
            <person name="Zeng Q."/>
            <person name="Gargeya S."/>
            <person name="Alvarado L."/>
            <person name="Berlin A."/>
            <person name="Chapman S.B."/>
            <person name="Chen Z."/>
            <person name="Freedman E."/>
            <person name="Gellesch M."/>
            <person name="Goldberg J."/>
            <person name="Griggs A."/>
            <person name="Gujja S."/>
            <person name="Heilman E."/>
            <person name="Heiman D."/>
            <person name="Howarth C."/>
            <person name="Mehta T."/>
            <person name="Neiman D."/>
            <person name="Pearson M."/>
            <person name="Roberts A."/>
            <person name="Saif S."/>
            <person name="Shea T."/>
            <person name="Shenoy N."/>
            <person name="Sisk P."/>
            <person name="Stolte C."/>
            <person name="Sykes S."/>
            <person name="White J."/>
            <person name="Yandava C."/>
            <person name="Haas B."/>
            <person name="Nusbaum C."/>
            <person name="Birren B."/>
        </authorList>
    </citation>
    <scope>NUCLEOTIDE SEQUENCE [LARGE SCALE GENOMIC DNA]</scope>
    <source>
        <strain evidence="2">ATCC 50818</strain>
    </source>
</reference>
<dbReference type="RefSeq" id="XP_004994644.1">
    <property type="nucleotide sequence ID" value="XM_004994587.1"/>
</dbReference>
<dbReference type="Pfam" id="PF13469">
    <property type="entry name" value="Sulfotransfer_3"/>
    <property type="match status" value="1"/>
</dbReference>
<keyword evidence="3" id="KW-1185">Reference proteome</keyword>
<dbReference type="OMA" id="WAMAFEN"/>
<evidence type="ECO:0008006" key="4">
    <source>
        <dbReference type="Google" id="ProtNLM"/>
    </source>
</evidence>
<dbReference type="eggNOG" id="ENOG502RXAI">
    <property type="taxonomic scope" value="Eukaryota"/>
</dbReference>
<evidence type="ECO:0000313" key="3">
    <source>
        <dbReference type="Proteomes" id="UP000007799"/>
    </source>
</evidence>
<dbReference type="Proteomes" id="UP000007799">
    <property type="component" value="Unassembled WGS sequence"/>
</dbReference>
<dbReference type="PANTHER" id="PTHR36451:SF1">
    <property type="entry name" value="OMEGA-HYDROXY-BETA-DIHYDROMENAQUINONE-9 SULFOTRANSFERASE STF3"/>
    <property type="match status" value="1"/>
</dbReference>
<dbReference type="InParanoid" id="F2U7R6"/>
<keyword evidence="1" id="KW-0812">Transmembrane</keyword>
<organism evidence="3">
    <name type="scientific">Salpingoeca rosetta (strain ATCC 50818 / BSB-021)</name>
    <dbReference type="NCBI Taxonomy" id="946362"/>
    <lineage>
        <taxon>Eukaryota</taxon>
        <taxon>Choanoflagellata</taxon>
        <taxon>Craspedida</taxon>
        <taxon>Salpingoecidae</taxon>
        <taxon>Salpingoeca</taxon>
    </lineage>
</organism>
<dbReference type="OrthoDB" id="429813at2759"/>
<dbReference type="KEGG" id="sre:PTSG_12190"/>
<dbReference type="InterPro" id="IPR052736">
    <property type="entry name" value="Stf3_sulfotransferase"/>
</dbReference>
<keyword evidence="1" id="KW-0472">Membrane</keyword>
<protein>
    <recommendedName>
        <fullName evidence="4">Protein-tyrosine sulfotransferase</fullName>
    </recommendedName>
</protein>
<name>F2U7R6_SALR5</name>
<keyword evidence="1" id="KW-1133">Transmembrane helix</keyword>
<dbReference type="EMBL" id="GL832964">
    <property type="protein sequence ID" value="EGD72821.1"/>
    <property type="molecule type" value="Genomic_DNA"/>
</dbReference>
<dbReference type="GeneID" id="16075227"/>
<evidence type="ECO:0000256" key="1">
    <source>
        <dbReference type="SAM" id="Phobius"/>
    </source>
</evidence>
<dbReference type="AlphaFoldDB" id="F2U7R6"/>
<dbReference type="PANTHER" id="PTHR36451">
    <property type="entry name" value="PAPS-DEPENDENT SULFOTRANSFERASE STF3"/>
    <property type="match status" value="1"/>
</dbReference>
<accession>F2U7R6</accession>